<dbReference type="RefSeq" id="XP_009799044.1">
    <property type="nucleotide sequence ID" value="XM_009800742.1"/>
</dbReference>
<dbReference type="OrthoDB" id="1938235at2759"/>
<dbReference type="AlphaFoldDB" id="A0A1U7YIG5"/>
<evidence type="ECO:0000256" key="1">
    <source>
        <dbReference type="SAM" id="MobiDB-lite"/>
    </source>
</evidence>
<dbReference type="eggNOG" id="KOG0017">
    <property type="taxonomic scope" value="Eukaryota"/>
</dbReference>
<organism evidence="2 5">
    <name type="scientific">Nicotiana sylvestris</name>
    <name type="common">Wood tobacco</name>
    <name type="synonym">South American tobacco</name>
    <dbReference type="NCBI Taxonomy" id="4096"/>
    <lineage>
        <taxon>Eukaryota</taxon>
        <taxon>Viridiplantae</taxon>
        <taxon>Streptophyta</taxon>
        <taxon>Embryophyta</taxon>
        <taxon>Tracheophyta</taxon>
        <taxon>Spermatophyta</taxon>
        <taxon>Magnoliopsida</taxon>
        <taxon>eudicotyledons</taxon>
        <taxon>Gunneridae</taxon>
        <taxon>Pentapetalae</taxon>
        <taxon>asterids</taxon>
        <taxon>lamiids</taxon>
        <taxon>Solanales</taxon>
        <taxon>Solanaceae</taxon>
        <taxon>Nicotianoideae</taxon>
        <taxon>Nicotianeae</taxon>
        <taxon>Nicotiana</taxon>
    </lineage>
</organism>
<reference evidence="3 4" key="2">
    <citation type="submission" date="2025-04" db="UniProtKB">
        <authorList>
            <consortium name="RefSeq"/>
        </authorList>
    </citation>
    <scope>IDENTIFICATION</scope>
    <source>
        <tissue evidence="3 4">Leaf</tissue>
    </source>
</reference>
<accession>A0A1U7YIG5</accession>
<dbReference type="PANTHER" id="PTHR34222:SF77">
    <property type="entry name" value="CCHC-TYPE DOMAIN-CONTAINING PROTEIN"/>
    <property type="match status" value="1"/>
</dbReference>
<gene>
    <name evidence="3 4 5" type="primary">LOC104245175</name>
</gene>
<dbReference type="RefSeq" id="XP_009799042.1">
    <property type="nucleotide sequence ID" value="XM_009800740.1"/>
</dbReference>
<dbReference type="RefSeq" id="XP_070027960.1">
    <property type="nucleotide sequence ID" value="XM_070171859.1"/>
</dbReference>
<keyword evidence="2" id="KW-1185">Reference proteome</keyword>
<evidence type="ECO:0000313" key="4">
    <source>
        <dbReference type="RefSeq" id="XP_009799043.1"/>
    </source>
</evidence>
<dbReference type="KEGG" id="nsy:104245175"/>
<reference evidence="2" key="1">
    <citation type="journal article" date="2013" name="Genome Biol.">
        <title>Reference genomes and transcriptomes of Nicotiana sylvestris and Nicotiana tomentosiformis.</title>
        <authorList>
            <person name="Sierro N."/>
            <person name="Battey J.N."/>
            <person name="Ouadi S."/>
            <person name="Bovet L."/>
            <person name="Goepfert S."/>
            <person name="Bakaher N."/>
            <person name="Peitsch M.C."/>
            <person name="Ivanov N.V."/>
        </authorList>
    </citation>
    <scope>NUCLEOTIDE SEQUENCE [LARGE SCALE GENOMIC DNA]</scope>
</reference>
<protein>
    <submittedName>
        <fullName evidence="3 4">Uncharacterized protein LOC104245175</fullName>
    </submittedName>
</protein>
<name>A0A1U7YIG5_NICSY</name>
<evidence type="ECO:0000313" key="5">
    <source>
        <dbReference type="RefSeq" id="XP_009799044.1"/>
    </source>
</evidence>
<proteinExistence type="predicted"/>
<dbReference type="GeneID" id="104245175"/>
<dbReference type="RefSeq" id="XP_009799043.1">
    <property type="nucleotide sequence ID" value="XM_009800741.1"/>
</dbReference>
<dbReference type="Proteomes" id="UP000189701">
    <property type="component" value="Unplaced"/>
</dbReference>
<feature type="region of interest" description="Disordered" evidence="1">
    <location>
        <begin position="261"/>
        <end position="284"/>
    </location>
</feature>
<evidence type="ECO:0000313" key="3">
    <source>
        <dbReference type="RefSeq" id="XP_009799042.1"/>
    </source>
</evidence>
<sequence>MKITLLGKRKLGFVTGDCKKESCEDDLHEQWETCNAIVLSWLMNTISTELLNGIEYASNAHLVWEDLKERFDKINRIRNFQLHRAILTLSQGTSSISVDFTRLKTLWVEYDAMVPSPNCGCAKSKDYVDHLHQQKLLQFLSGLNDSYYQARRQILLKTNVPSINQAYAMIIEDETHNSPNLSGVSEKNDPLAMQVNRGQGYKSKKPFMKCDHFGMKGHLKENCYKIIGYPDDFKNKKRQGHGASGGQFGYGTSQPLTASNNVSWSVDIQPQGQASTGTEGRSSS</sequence>
<dbReference type="PANTHER" id="PTHR34222">
    <property type="entry name" value="GAG_PRE-INTEGRS DOMAIN-CONTAINING PROTEIN"/>
    <property type="match status" value="1"/>
</dbReference>
<evidence type="ECO:0000313" key="2">
    <source>
        <dbReference type="Proteomes" id="UP000189701"/>
    </source>
</evidence>